<dbReference type="InterPro" id="IPR036396">
    <property type="entry name" value="Cyt_P450_sf"/>
</dbReference>
<evidence type="ECO:0000256" key="4">
    <source>
        <dbReference type="ARBA" id="ARBA00022723"/>
    </source>
</evidence>
<evidence type="ECO:0000256" key="8">
    <source>
        <dbReference type="PIRSR" id="PIRSR602403-1"/>
    </source>
</evidence>
<dbReference type="Pfam" id="PF00067">
    <property type="entry name" value="p450"/>
    <property type="match status" value="1"/>
</dbReference>
<evidence type="ECO:0000256" key="3">
    <source>
        <dbReference type="ARBA" id="ARBA00022617"/>
    </source>
</evidence>
<comment type="similarity">
    <text evidence="2">Belongs to the cytochrome P450 family.</text>
</comment>
<dbReference type="GO" id="GO:0020037">
    <property type="term" value="F:heme binding"/>
    <property type="evidence" value="ECO:0007669"/>
    <property type="project" value="InterPro"/>
</dbReference>
<protein>
    <submittedName>
        <fullName evidence="9">Cytochrome P450 monooygenase 1</fullName>
    </submittedName>
</protein>
<evidence type="ECO:0000256" key="2">
    <source>
        <dbReference type="ARBA" id="ARBA00010617"/>
    </source>
</evidence>
<dbReference type="Proteomes" id="UP000660729">
    <property type="component" value="Unassembled WGS sequence"/>
</dbReference>
<evidence type="ECO:0000256" key="1">
    <source>
        <dbReference type="ARBA" id="ARBA00001971"/>
    </source>
</evidence>
<dbReference type="InterPro" id="IPR002403">
    <property type="entry name" value="Cyt_P450_E_grp-IV"/>
</dbReference>
<keyword evidence="10" id="KW-1185">Reference proteome</keyword>
<keyword evidence="7" id="KW-0503">Monooxygenase</keyword>
<keyword evidence="3 8" id="KW-0349">Heme</keyword>
<keyword evidence="4 8" id="KW-0479">Metal-binding</keyword>
<evidence type="ECO:0000256" key="5">
    <source>
        <dbReference type="ARBA" id="ARBA00023002"/>
    </source>
</evidence>
<gene>
    <name evidence="9" type="ORF">HII31_08280</name>
</gene>
<evidence type="ECO:0000313" key="10">
    <source>
        <dbReference type="Proteomes" id="UP000660729"/>
    </source>
</evidence>
<dbReference type="GO" id="GO:0016705">
    <property type="term" value="F:oxidoreductase activity, acting on paired donors, with incorporation or reduction of molecular oxygen"/>
    <property type="evidence" value="ECO:0007669"/>
    <property type="project" value="InterPro"/>
</dbReference>
<dbReference type="CDD" id="cd11041">
    <property type="entry name" value="CYP503A1-like"/>
    <property type="match status" value="1"/>
</dbReference>
<dbReference type="GO" id="GO:0004497">
    <property type="term" value="F:monooxygenase activity"/>
    <property type="evidence" value="ECO:0007669"/>
    <property type="project" value="UniProtKB-KW"/>
</dbReference>
<dbReference type="OrthoDB" id="1844152at2759"/>
<dbReference type="EMBL" id="JABCIY010000173">
    <property type="protein sequence ID" value="KAF7190362.1"/>
    <property type="molecule type" value="Genomic_DNA"/>
</dbReference>
<evidence type="ECO:0000313" key="9">
    <source>
        <dbReference type="EMBL" id="KAF7190362.1"/>
    </source>
</evidence>
<keyword evidence="6 8" id="KW-0408">Iron</keyword>
<dbReference type="GO" id="GO:0005506">
    <property type="term" value="F:iron ion binding"/>
    <property type="evidence" value="ECO:0007669"/>
    <property type="project" value="InterPro"/>
</dbReference>
<feature type="binding site" description="axial binding residue" evidence="8">
    <location>
        <position position="281"/>
    </location>
    <ligand>
        <name>heme</name>
        <dbReference type="ChEBI" id="CHEBI:30413"/>
    </ligand>
    <ligandPart>
        <name>Fe</name>
        <dbReference type="ChEBI" id="CHEBI:18248"/>
    </ligandPart>
</feature>
<evidence type="ECO:0000256" key="6">
    <source>
        <dbReference type="ARBA" id="ARBA00023004"/>
    </source>
</evidence>
<evidence type="ECO:0000256" key="7">
    <source>
        <dbReference type="ARBA" id="ARBA00023033"/>
    </source>
</evidence>
<dbReference type="Gene3D" id="1.10.630.10">
    <property type="entry name" value="Cytochrome P450"/>
    <property type="match status" value="1"/>
</dbReference>
<reference evidence="9" key="1">
    <citation type="submission" date="2020-04" db="EMBL/GenBank/DDBJ databases">
        <title>Draft genome resource of the tomato pathogen Pseudocercospora fuligena.</title>
        <authorList>
            <person name="Zaccaron A."/>
        </authorList>
    </citation>
    <scope>NUCLEOTIDE SEQUENCE</scope>
    <source>
        <strain evidence="9">PF001</strain>
    </source>
</reference>
<keyword evidence="5" id="KW-0560">Oxidoreductase</keyword>
<comment type="caution">
    <text evidence="9">The sequence shown here is derived from an EMBL/GenBank/DDBJ whole genome shotgun (WGS) entry which is preliminary data.</text>
</comment>
<dbReference type="PANTHER" id="PTHR46206:SF2">
    <property type="entry name" value="CYTOCHROME P450 MONOOXYGENASE AUSG-RELATED"/>
    <property type="match status" value="1"/>
</dbReference>
<organism evidence="9 10">
    <name type="scientific">Pseudocercospora fuligena</name>
    <dbReference type="NCBI Taxonomy" id="685502"/>
    <lineage>
        <taxon>Eukaryota</taxon>
        <taxon>Fungi</taxon>
        <taxon>Dikarya</taxon>
        <taxon>Ascomycota</taxon>
        <taxon>Pezizomycotina</taxon>
        <taxon>Dothideomycetes</taxon>
        <taxon>Dothideomycetidae</taxon>
        <taxon>Mycosphaerellales</taxon>
        <taxon>Mycosphaerellaceae</taxon>
        <taxon>Pseudocercospora</taxon>
    </lineage>
</organism>
<name>A0A8H6VH71_9PEZI</name>
<dbReference type="InterPro" id="IPR001128">
    <property type="entry name" value="Cyt_P450"/>
</dbReference>
<dbReference type="AlphaFoldDB" id="A0A8H6VH71"/>
<dbReference type="PRINTS" id="PR00465">
    <property type="entry name" value="EP450IV"/>
</dbReference>
<sequence>MARDRCLRSHTRRDCSSRHPRYVGRHSRTQRRVGELGKDVHGCSCDCVDSAAHCSSLAASPVQLFSPHCRESRRLVGQAQRIIMPIVNERRALKAKGAANGIPPPYFDDVIEWAENESSQPDYDIHGVQLAILIGAVHISADTCTQVMIMLAQRPDTVHQLRDEIRRCLLDHGIAKSTFHSMKLLDSGIKETMRFKPASMFSMERGALCDVEVGPGLVVHQNERIVVDMSNQRDSKLYPNPDVFQPDRFFKLREHPDWGSKALLSSTSPEHLAFGHGLQACPGRFFAEIKIKILLCHLLLTYDWKLAPRTKTEPSMFGPMLIAHEKTKILYRKRKDAFDMSIF</sequence>
<dbReference type="SUPFAM" id="SSF48264">
    <property type="entry name" value="Cytochrome P450"/>
    <property type="match status" value="1"/>
</dbReference>
<comment type="cofactor">
    <cofactor evidence="1 8">
        <name>heme</name>
        <dbReference type="ChEBI" id="CHEBI:30413"/>
    </cofactor>
</comment>
<proteinExistence type="inferred from homology"/>
<dbReference type="PANTHER" id="PTHR46206">
    <property type="entry name" value="CYTOCHROME P450"/>
    <property type="match status" value="1"/>
</dbReference>
<accession>A0A8H6VH71</accession>